<gene>
    <name evidence="1" type="ORF">HRI_000671100</name>
</gene>
<evidence type="ECO:0000313" key="2">
    <source>
        <dbReference type="Proteomes" id="UP001165190"/>
    </source>
</evidence>
<reference evidence="1" key="1">
    <citation type="submission" date="2023-05" db="EMBL/GenBank/DDBJ databases">
        <title>Genome and transcriptome analyses reveal genes involved in the formation of fine ridges on petal epidermal cells in Hibiscus trionum.</title>
        <authorList>
            <person name="Koshimizu S."/>
            <person name="Masuda S."/>
            <person name="Ishii T."/>
            <person name="Shirasu K."/>
            <person name="Hoshino A."/>
            <person name="Arita M."/>
        </authorList>
    </citation>
    <scope>NUCLEOTIDE SEQUENCE</scope>
    <source>
        <strain evidence="1">Hamamatsu line</strain>
    </source>
</reference>
<evidence type="ECO:0000313" key="1">
    <source>
        <dbReference type="EMBL" id="GMI70018.1"/>
    </source>
</evidence>
<organism evidence="1 2">
    <name type="scientific">Hibiscus trionum</name>
    <name type="common">Flower of an hour</name>
    <dbReference type="NCBI Taxonomy" id="183268"/>
    <lineage>
        <taxon>Eukaryota</taxon>
        <taxon>Viridiplantae</taxon>
        <taxon>Streptophyta</taxon>
        <taxon>Embryophyta</taxon>
        <taxon>Tracheophyta</taxon>
        <taxon>Spermatophyta</taxon>
        <taxon>Magnoliopsida</taxon>
        <taxon>eudicotyledons</taxon>
        <taxon>Gunneridae</taxon>
        <taxon>Pentapetalae</taxon>
        <taxon>rosids</taxon>
        <taxon>malvids</taxon>
        <taxon>Malvales</taxon>
        <taxon>Malvaceae</taxon>
        <taxon>Malvoideae</taxon>
        <taxon>Hibiscus</taxon>
    </lineage>
</organism>
<keyword evidence="2" id="KW-1185">Reference proteome</keyword>
<name>A0A9W7H3I6_HIBTR</name>
<dbReference type="EMBL" id="BSYR01000007">
    <property type="protein sequence ID" value="GMI70018.1"/>
    <property type="molecule type" value="Genomic_DNA"/>
</dbReference>
<dbReference type="OrthoDB" id="1732448at2759"/>
<sequence length="69" mass="7519">MLAERLGNDEWTGQTTSGIFTCGVCQADLVLNEGISVHAGSILSTNSKPCQEPFLYVGCRNGRKTPRWC</sequence>
<protein>
    <submittedName>
        <fullName evidence="1">Uncharacterized protein</fullName>
    </submittedName>
</protein>
<comment type="caution">
    <text evidence="1">The sequence shown here is derived from an EMBL/GenBank/DDBJ whole genome shotgun (WGS) entry which is preliminary data.</text>
</comment>
<dbReference type="AlphaFoldDB" id="A0A9W7H3I6"/>
<dbReference type="Proteomes" id="UP001165190">
    <property type="component" value="Unassembled WGS sequence"/>
</dbReference>
<proteinExistence type="predicted"/>
<accession>A0A9W7H3I6</accession>